<dbReference type="EMBL" id="BBPI01000005">
    <property type="protein sequence ID" value="GAL99488.1"/>
    <property type="molecule type" value="Genomic_DNA"/>
</dbReference>
<dbReference type="RefSeq" id="WP_281177293.1">
    <property type="nucleotide sequence ID" value="NZ_BBPI01000005.1"/>
</dbReference>
<proteinExistence type="predicted"/>
<sequence length="44" mass="4624">MMTDPEQTSPDNIPNEDEADTSGGGYGNHGDADEAGQDWREVGG</sequence>
<evidence type="ECO:0000313" key="2">
    <source>
        <dbReference type="EMBL" id="GAL99488.1"/>
    </source>
</evidence>
<dbReference type="Proteomes" id="UP000032305">
    <property type="component" value="Unassembled WGS sequence"/>
</dbReference>
<organism evidence="2 3">
    <name type="scientific">Sphingomonas parapaucimobilis NBRC 15100</name>
    <dbReference type="NCBI Taxonomy" id="1219049"/>
    <lineage>
        <taxon>Bacteria</taxon>
        <taxon>Pseudomonadati</taxon>
        <taxon>Pseudomonadota</taxon>
        <taxon>Alphaproteobacteria</taxon>
        <taxon>Sphingomonadales</taxon>
        <taxon>Sphingomonadaceae</taxon>
        <taxon>Sphingomonas</taxon>
    </lineage>
</organism>
<evidence type="ECO:0000313" key="3">
    <source>
        <dbReference type="Proteomes" id="UP000032305"/>
    </source>
</evidence>
<gene>
    <name evidence="2" type="ORF">SP5_005_00110</name>
</gene>
<reference evidence="2 3" key="1">
    <citation type="submission" date="2014-11" db="EMBL/GenBank/DDBJ databases">
        <title>Whole genome shotgun sequence of Sphingomonas parapaucimobilis NBRC 15100.</title>
        <authorList>
            <person name="Katano-Makiyama Y."/>
            <person name="Hosoyama A."/>
            <person name="Hashimoto M."/>
            <person name="Hosoyama Y."/>
            <person name="Noguchi M."/>
            <person name="Numata M."/>
            <person name="Tsuchikane K."/>
            <person name="Hirakata S."/>
            <person name="Uohara A."/>
            <person name="Shimodaira J."/>
            <person name="Ohji S."/>
            <person name="Ichikawa N."/>
            <person name="Kimura A."/>
            <person name="Yamazoe A."/>
            <person name="Fujita N."/>
        </authorList>
    </citation>
    <scope>NUCLEOTIDE SEQUENCE [LARGE SCALE GENOMIC DNA]</scope>
    <source>
        <strain evidence="2 3">NBRC 15100</strain>
    </source>
</reference>
<feature type="region of interest" description="Disordered" evidence="1">
    <location>
        <begin position="1"/>
        <end position="44"/>
    </location>
</feature>
<comment type="caution">
    <text evidence="2">The sequence shown here is derived from an EMBL/GenBank/DDBJ whole genome shotgun (WGS) entry which is preliminary data.</text>
</comment>
<dbReference type="eggNOG" id="ENOG5030V92">
    <property type="taxonomic scope" value="Bacteria"/>
</dbReference>
<protein>
    <submittedName>
        <fullName evidence="2">Uncharacterized protein</fullName>
    </submittedName>
</protein>
<name>A0A0A1W3L3_9SPHN</name>
<feature type="compositionally biased region" description="Polar residues" evidence="1">
    <location>
        <begin position="1"/>
        <end position="12"/>
    </location>
</feature>
<evidence type="ECO:0000256" key="1">
    <source>
        <dbReference type="SAM" id="MobiDB-lite"/>
    </source>
</evidence>
<keyword evidence="3" id="KW-1185">Reference proteome</keyword>
<accession>A0A0A1W3L3</accession>
<dbReference type="AlphaFoldDB" id="A0A0A1W3L3"/>